<dbReference type="OMA" id="IVCHINR"/>
<gene>
    <name evidence="3" type="ORF">KP509_02G034800</name>
</gene>
<dbReference type="Pfam" id="PF01535">
    <property type="entry name" value="PPR"/>
    <property type="match status" value="6"/>
</dbReference>
<dbReference type="EMBL" id="CM035407">
    <property type="protein sequence ID" value="KAH7443441.1"/>
    <property type="molecule type" value="Genomic_DNA"/>
</dbReference>
<dbReference type="PROSITE" id="PS51375">
    <property type="entry name" value="PPR"/>
    <property type="match status" value="2"/>
</dbReference>
<proteinExistence type="predicted"/>
<dbReference type="GO" id="GO:0048731">
    <property type="term" value="P:system development"/>
    <property type="evidence" value="ECO:0007669"/>
    <property type="project" value="UniProtKB-ARBA"/>
</dbReference>
<dbReference type="GO" id="GO:0003723">
    <property type="term" value="F:RNA binding"/>
    <property type="evidence" value="ECO:0007669"/>
    <property type="project" value="InterPro"/>
</dbReference>
<evidence type="ECO:0000313" key="3">
    <source>
        <dbReference type="EMBL" id="KAH7443440.1"/>
    </source>
</evidence>
<feature type="repeat" description="PPR" evidence="2">
    <location>
        <begin position="185"/>
        <end position="219"/>
    </location>
</feature>
<accession>A0A8T2V889</accession>
<dbReference type="NCBIfam" id="TIGR00756">
    <property type="entry name" value="PPR"/>
    <property type="match status" value="1"/>
</dbReference>
<evidence type="ECO:0000256" key="1">
    <source>
        <dbReference type="ARBA" id="ARBA00022737"/>
    </source>
</evidence>
<dbReference type="EMBL" id="CM035407">
    <property type="protein sequence ID" value="KAH7443440.1"/>
    <property type="molecule type" value="Genomic_DNA"/>
</dbReference>
<dbReference type="InterPro" id="IPR002885">
    <property type="entry name" value="PPR_rpt"/>
</dbReference>
<comment type="caution">
    <text evidence="3">The sequence shown here is derived from an EMBL/GenBank/DDBJ whole genome shotgun (WGS) entry which is preliminary data.</text>
</comment>
<dbReference type="PANTHER" id="PTHR47926">
    <property type="entry name" value="PENTATRICOPEPTIDE REPEAT-CONTAINING PROTEIN"/>
    <property type="match status" value="1"/>
</dbReference>
<organism evidence="3 4">
    <name type="scientific">Ceratopteris richardii</name>
    <name type="common">Triangle waterfern</name>
    <dbReference type="NCBI Taxonomy" id="49495"/>
    <lineage>
        <taxon>Eukaryota</taxon>
        <taxon>Viridiplantae</taxon>
        <taxon>Streptophyta</taxon>
        <taxon>Embryophyta</taxon>
        <taxon>Tracheophyta</taxon>
        <taxon>Polypodiopsida</taxon>
        <taxon>Polypodiidae</taxon>
        <taxon>Polypodiales</taxon>
        <taxon>Pteridineae</taxon>
        <taxon>Pteridaceae</taxon>
        <taxon>Parkerioideae</taxon>
        <taxon>Ceratopteris</taxon>
    </lineage>
</organism>
<dbReference type="Gene3D" id="1.25.40.10">
    <property type="entry name" value="Tetratricopeptide repeat domain"/>
    <property type="match status" value="4"/>
</dbReference>
<dbReference type="InterPro" id="IPR046960">
    <property type="entry name" value="PPR_At4g14850-like_plant"/>
</dbReference>
<name>A0A8T2V889_CERRI</name>
<feature type="repeat" description="PPR" evidence="2">
    <location>
        <begin position="286"/>
        <end position="320"/>
    </location>
</feature>
<reference evidence="3" key="1">
    <citation type="submission" date="2021-08" db="EMBL/GenBank/DDBJ databases">
        <title>WGS assembly of Ceratopteris richardii.</title>
        <authorList>
            <person name="Marchant D.B."/>
            <person name="Chen G."/>
            <person name="Jenkins J."/>
            <person name="Shu S."/>
            <person name="Leebens-Mack J."/>
            <person name="Grimwood J."/>
            <person name="Schmutz J."/>
            <person name="Soltis P."/>
            <person name="Soltis D."/>
            <person name="Chen Z.-H."/>
        </authorList>
    </citation>
    <scope>NUCLEOTIDE SEQUENCE</scope>
    <source>
        <strain evidence="3">Whitten #5841</strain>
        <tissue evidence="3">Leaf</tissue>
    </source>
</reference>
<keyword evidence="1" id="KW-0677">Repeat</keyword>
<sequence length="513" mass="57288">MKSRRPYTLQISHTNSAWKDSLLDFLQKCTREKDLASARICYDLLVRNCLERLSFWGDYLIRLFATCATLPDSNRVFEKVFSPTIYTWNAIISAHVNADDLHGAVRLQRCMELNCVEPDRVTFLCMLKVCKGLLDPLQGKILHIRICEHGLATDHIIGNALVDMFAKVGLMEDAHKVFDNLIIHDRISWSALIAGYAHHGYPHIALDLYTNMYRSGIEHDRAILLSVAKAISCTQCLILGRLLHMMSVEDGLDFDVMLGSALIDMYAKCNGMDDAKSIFDKLQKRNVVSWGALIAGYSSQGYDSIVCDLYEQMQQQGIQADRVIFLCVLKACGALGALQHGYIIDDLLRRRSIDIDKILGSALIELYVLCGRLDDAGRILMNIDMPNNIVWGTLMSGYAINGNREMIEKCIAAMQQEGLDLNNMVVTQVLASTSHSGSFEVGYHYFNSLITNQASISSIEHYTCMIDLLARAGCLDAAANLQNTMPLPPDDIIQRSLLTGCKIHSINTATFSI</sequence>
<protein>
    <recommendedName>
        <fullName evidence="5">Pentatricopeptide repeat-containing protein</fullName>
    </recommendedName>
</protein>
<dbReference type="GO" id="GO:0009451">
    <property type="term" value="P:RNA modification"/>
    <property type="evidence" value="ECO:0007669"/>
    <property type="project" value="InterPro"/>
</dbReference>
<dbReference type="Proteomes" id="UP000825935">
    <property type="component" value="Chromosome 2"/>
</dbReference>
<dbReference type="OrthoDB" id="185373at2759"/>
<evidence type="ECO:0008006" key="5">
    <source>
        <dbReference type="Google" id="ProtNLM"/>
    </source>
</evidence>
<evidence type="ECO:0000313" key="4">
    <source>
        <dbReference type="Proteomes" id="UP000825935"/>
    </source>
</evidence>
<dbReference type="FunFam" id="1.25.40.10:FF:000031">
    <property type="entry name" value="Pentatricopeptide repeat-containing protein mitochondrial"/>
    <property type="match status" value="1"/>
</dbReference>
<dbReference type="Pfam" id="PF13041">
    <property type="entry name" value="PPR_2"/>
    <property type="match status" value="1"/>
</dbReference>
<dbReference type="PANTHER" id="PTHR47926:SF533">
    <property type="entry name" value="DYW DOMAIN-CONTAINING PROTEIN"/>
    <property type="match status" value="1"/>
</dbReference>
<evidence type="ECO:0000256" key="2">
    <source>
        <dbReference type="PROSITE-ProRule" id="PRU00708"/>
    </source>
</evidence>
<dbReference type="FunFam" id="1.25.40.10:FF:000158">
    <property type="entry name" value="pentatricopeptide repeat-containing protein At2g33680"/>
    <property type="match status" value="1"/>
</dbReference>
<keyword evidence="4" id="KW-1185">Reference proteome</keyword>
<dbReference type="AlphaFoldDB" id="A0A8T2V889"/>
<dbReference type="InterPro" id="IPR011990">
    <property type="entry name" value="TPR-like_helical_dom_sf"/>
</dbReference>